<dbReference type="GO" id="GO:0006302">
    <property type="term" value="P:double-strand break repair"/>
    <property type="evidence" value="ECO:0007669"/>
    <property type="project" value="TreeGrafter"/>
</dbReference>
<organism evidence="2 3">
    <name type="scientific">Photorhabdus luminescens</name>
    <name type="common">Xenorhabdus luminescens</name>
    <dbReference type="NCBI Taxonomy" id="29488"/>
    <lineage>
        <taxon>Bacteria</taxon>
        <taxon>Pseudomonadati</taxon>
        <taxon>Pseudomonadota</taxon>
        <taxon>Gammaproteobacteria</taxon>
        <taxon>Enterobacterales</taxon>
        <taxon>Morganellaceae</taxon>
        <taxon>Photorhabdus</taxon>
    </lineage>
</organism>
<dbReference type="GO" id="GO:0005524">
    <property type="term" value="F:ATP binding"/>
    <property type="evidence" value="ECO:0007669"/>
    <property type="project" value="UniProtKB-KW"/>
</dbReference>
<dbReference type="EMBL" id="FMWJ01000018">
    <property type="protein sequence ID" value="SCZ69751.1"/>
    <property type="molecule type" value="Genomic_DNA"/>
</dbReference>
<dbReference type="SUPFAM" id="SSF52540">
    <property type="entry name" value="P-loop containing nucleoside triphosphate hydrolases"/>
    <property type="match status" value="1"/>
</dbReference>
<dbReference type="InterPro" id="IPR053498">
    <property type="entry name" value="Retron_ATPase"/>
</dbReference>
<proteinExistence type="predicted"/>
<dbReference type="RefSeq" id="WP_049582944.1">
    <property type="nucleotide sequence ID" value="NZ_CAWQXX010000065.1"/>
</dbReference>
<dbReference type="Gene3D" id="3.40.50.300">
    <property type="entry name" value="P-loop containing nucleotide triphosphate hydrolases"/>
    <property type="match status" value="1"/>
</dbReference>
<dbReference type="PANTHER" id="PTHR32182">
    <property type="entry name" value="DNA REPLICATION AND REPAIR PROTEIN RECF"/>
    <property type="match status" value="1"/>
</dbReference>
<dbReference type="InterPro" id="IPR041685">
    <property type="entry name" value="AAA_GajA/Old/RecF-like"/>
</dbReference>
<dbReference type="OrthoDB" id="9815944at2"/>
<dbReference type="GO" id="GO:0000731">
    <property type="term" value="P:DNA synthesis involved in DNA repair"/>
    <property type="evidence" value="ECO:0007669"/>
    <property type="project" value="TreeGrafter"/>
</dbReference>
<dbReference type="PANTHER" id="PTHR32182:SF23">
    <property type="entry name" value="ATP BINDING PROTEIN"/>
    <property type="match status" value="1"/>
</dbReference>
<reference evidence="3" key="1">
    <citation type="submission" date="2016-10" db="EMBL/GenBank/DDBJ databases">
        <authorList>
            <person name="Varghese N."/>
            <person name="Submissions S."/>
        </authorList>
    </citation>
    <scope>NUCLEOTIDE SEQUENCE [LARGE SCALE GENOMIC DNA]</scope>
    <source>
        <strain evidence="3">ATCC 29999</strain>
    </source>
</reference>
<keyword evidence="2" id="KW-0067">ATP-binding</keyword>
<evidence type="ECO:0000313" key="3">
    <source>
        <dbReference type="Proteomes" id="UP000183223"/>
    </source>
</evidence>
<dbReference type="InterPro" id="IPR027417">
    <property type="entry name" value="P-loop_NTPase"/>
</dbReference>
<dbReference type="Proteomes" id="UP000183223">
    <property type="component" value="Unassembled WGS sequence"/>
</dbReference>
<evidence type="ECO:0000313" key="2">
    <source>
        <dbReference type="EMBL" id="SCZ69751.1"/>
    </source>
</evidence>
<feature type="domain" description="Endonuclease GajA/Old nuclease/RecF-like AAA" evidence="1">
    <location>
        <begin position="66"/>
        <end position="430"/>
    </location>
</feature>
<gene>
    <name evidence="2" type="ORF">SAMN02982990_03322</name>
</gene>
<dbReference type="NCBIfam" id="NF041760">
    <property type="entry name" value="PtuA"/>
    <property type="match status" value="1"/>
</dbReference>
<evidence type="ECO:0000259" key="1">
    <source>
        <dbReference type="Pfam" id="PF13175"/>
    </source>
</evidence>
<protein>
    <submittedName>
        <fullName evidence="2">Predicted ATP-binding protein involved in virulence</fullName>
    </submittedName>
</protein>
<accession>A0A1G5R8N2</accession>
<dbReference type="Pfam" id="PF13175">
    <property type="entry name" value="AAA_15"/>
    <property type="match status" value="1"/>
</dbReference>
<dbReference type="AlphaFoldDB" id="A0A1G5R8N2"/>
<name>A0A1G5R8N2_PHOLU</name>
<keyword evidence="3" id="KW-1185">Reference proteome</keyword>
<keyword evidence="2" id="KW-0547">Nucleotide-binding</keyword>
<dbReference type="GeneID" id="45655937"/>
<sequence length="552" mass="62968">MTRQLERKAKGGNLLSAFELYQRSLQVERELDEKQADEWLELCWDYLQGGYIDSSETFRPTNPLFLRQLDLSDFRRFSHLKVNLEKDLTVIIGNNGKGKTSILSAIAKSLSWFSANILKEDGSGQRLSEFTDIRNDSVNKYADITTNFFFGKGLKSLALRLSRSALGVSERRDSRIKPAKDLADVWRVVNEARTINLPTFALYTVERSHPFTKFQKDSNERREDRFDAYNHSLTGAGRFDHFIEWYVYLHKRTAGDVSSSIETLRQQVCDLQKSVDNGMVSVAPLLEDMKSKLESATAKYNLALSKRLLAESLQKKIVEQAITLVVPSISHIWVETESGIDVVKVTNDGQDVTIEQLSDGQRVFLGLIADLARRMVMLNPLLKNPLEGSGIVLIDEIELHLHPKWQQDVITDLQKVFPNIQFIITTHSPIVLSTIERRCIREFADIDESGMQFLQLPQMQTKGSENVHILEQVMGVFSTPPRIKESHWVGNFEQSLIADGEEISVQTRTLYDNIKKHFGNDSPELKKADSLIRVHQMKNKINKLKSEKDKQG</sequence>